<evidence type="ECO:0000313" key="1">
    <source>
        <dbReference type="EMBL" id="GGB14964.1"/>
    </source>
</evidence>
<gene>
    <name evidence="1" type="ORF">GCM10011380_00460</name>
</gene>
<dbReference type="RefSeq" id="WP_188656620.1">
    <property type="nucleotide sequence ID" value="NZ_BMIH01000001.1"/>
</dbReference>
<comment type="caution">
    <text evidence="1">The sequence shown here is derived from an EMBL/GenBank/DDBJ whole genome shotgun (WGS) entry which is preliminary data.</text>
</comment>
<accession>A0A916WM17</accession>
<dbReference type="Proteomes" id="UP000623067">
    <property type="component" value="Unassembled WGS sequence"/>
</dbReference>
<sequence length="77" mass="8481">MSITYRPPSTKAIPPCPPEFAENLAKGGWELVERLYGGRTDLHLKWIAMSGAQCRMPKRRVVNGCVMAAVTPADPQI</sequence>
<dbReference type="EMBL" id="BMIH01000001">
    <property type="protein sequence ID" value="GGB14964.1"/>
    <property type="molecule type" value="Genomic_DNA"/>
</dbReference>
<proteinExistence type="predicted"/>
<dbReference type="AlphaFoldDB" id="A0A916WM17"/>
<name>A0A916WM17_9SPHN</name>
<keyword evidence="2" id="KW-1185">Reference proteome</keyword>
<organism evidence="1 2">
    <name type="scientific">Sphingomonas metalli</name>
    <dbReference type="NCBI Taxonomy" id="1779358"/>
    <lineage>
        <taxon>Bacteria</taxon>
        <taxon>Pseudomonadati</taxon>
        <taxon>Pseudomonadota</taxon>
        <taxon>Alphaproteobacteria</taxon>
        <taxon>Sphingomonadales</taxon>
        <taxon>Sphingomonadaceae</taxon>
        <taxon>Sphingomonas</taxon>
    </lineage>
</organism>
<reference evidence="1" key="1">
    <citation type="journal article" date="2014" name="Int. J. Syst. Evol. Microbiol.">
        <title>Complete genome sequence of Corynebacterium casei LMG S-19264T (=DSM 44701T), isolated from a smear-ripened cheese.</title>
        <authorList>
            <consortium name="US DOE Joint Genome Institute (JGI-PGF)"/>
            <person name="Walter F."/>
            <person name="Albersmeier A."/>
            <person name="Kalinowski J."/>
            <person name="Ruckert C."/>
        </authorList>
    </citation>
    <scope>NUCLEOTIDE SEQUENCE</scope>
    <source>
        <strain evidence="1">CGMCC 1.15330</strain>
    </source>
</reference>
<evidence type="ECO:0000313" key="2">
    <source>
        <dbReference type="Proteomes" id="UP000623067"/>
    </source>
</evidence>
<reference evidence="1" key="2">
    <citation type="submission" date="2020-09" db="EMBL/GenBank/DDBJ databases">
        <authorList>
            <person name="Sun Q."/>
            <person name="Zhou Y."/>
        </authorList>
    </citation>
    <scope>NUCLEOTIDE SEQUENCE</scope>
    <source>
        <strain evidence="1">CGMCC 1.15330</strain>
    </source>
</reference>
<protein>
    <submittedName>
        <fullName evidence="1">Uncharacterized protein</fullName>
    </submittedName>
</protein>